<comment type="caution">
    <text evidence="1">The sequence shown here is derived from an EMBL/GenBank/DDBJ whole genome shotgun (WGS) entry which is preliminary data.</text>
</comment>
<evidence type="ECO:0000313" key="1">
    <source>
        <dbReference type="EMBL" id="RNF92729.1"/>
    </source>
</evidence>
<protein>
    <submittedName>
        <fullName evidence="1">Uncharacterized protein</fullName>
    </submittedName>
</protein>
<dbReference type="EMBL" id="RJAI01000011">
    <property type="protein sequence ID" value="RNF92729.1"/>
    <property type="molecule type" value="Genomic_DNA"/>
</dbReference>
<dbReference type="AlphaFoldDB" id="A0A3M8TGR7"/>
<gene>
    <name evidence="1" type="ORF">EFK07_05905</name>
</gene>
<organism evidence="1 2">
    <name type="scientific">Pseudomonas putida</name>
    <name type="common">Arthrobacter siderocapsulatus</name>
    <dbReference type="NCBI Taxonomy" id="303"/>
    <lineage>
        <taxon>Bacteria</taxon>
        <taxon>Pseudomonadati</taxon>
        <taxon>Pseudomonadota</taxon>
        <taxon>Gammaproteobacteria</taxon>
        <taxon>Pseudomonadales</taxon>
        <taxon>Pseudomonadaceae</taxon>
        <taxon>Pseudomonas</taxon>
    </lineage>
</organism>
<reference evidence="1 2" key="1">
    <citation type="submission" date="2018-10" db="EMBL/GenBank/DDBJ databases">
        <title>An outbreak of IMP-63 producing strain in France.</title>
        <authorList>
            <person name="Bour M."/>
            <person name="Liapis E."/>
            <person name="Plesiat P."/>
        </authorList>
    </citation>
    <scope>NUCLEOTIDE SEQUENCE [LARGE SCALE GENOMIC DNA]</scope>
    <source>
        <strain evidence="1 2">12917</strain>
    </source>
</reference>
<sequence>MHRPADSKQWKQIRTQLQLLHATWRLRLPPPVKECRLALEEFCCRCRGVGGTRIAQMHIFS</sequence>
<name>A0A3M8TGR7_PSEPU</name>
<accession>A0A3M8TGR7</accession>
<dbReference type="Proteomes" id="UP000278162">
    <property type="component" value="Unassembled WGS sequence"/>
</dbReference>
<evidence type="ECO:0000313" key="2">
    <source>
        <dbReference type="Proteomes" id="UP000278162"/>
    </source>
</evidence>
<proteinExistence type="predicted"/>